<proteinExistence type="predicted"/>
<reference evidence="1 2" key="1">
    <citation type="journal article" date="2017" name="Nat. Commun.">
        <title>Genome assembly with in vitro proximity ligation data and whole-genome triplication in lettuce.</title>
        <authorList>
            <person name="Reyes-Chin-Wo S."/>
            <person name="Wang Z."/>
            <person name="Yang X."/>
            <person name="Kozik A."/>
            <person name="Arikit S."/>
            <person name="Song C."/>
            <person name="Xia L."/>
            <person name="Froenicke L."/>
            <person name="Lavelle D.O."/>
            <person name="Truco M.J."/>
            <person name="Xia R."/>
            <person name="Zhu S."/>
            <person name="Xu C."/>
            <person name="Xu H."/>
            <person name="Xu X."/>
            <person name="Cox K."/>
            <person name="Korf I."/>
            <person name="Meyers B.C."/>
            <person name="Michelmore R.W."/>
        </authorList>
    </citation>
    <scope>NUCLEOTIDE SEQUENCE [LARGE SCALE GENOMIC DNA]</scope>
    <source>
        <strain evidence="2">cv. Salinas</strain>
        <tissue evidence="1">Seedlings</tissue>
    </source>
</reference>
<dbReference type="AlphaFoldDB" id="A0A9R1VW67"/>
<gene>
    <name evidence="1" type="ORF">LSAT_V11C400218960</name>
</gene>
<name>A0A9R1VW67_LACSA</name>
<dbReference type="EMBL" id="NBSK02000004">
    <property type="protein sequence ID" value="KAJ0212654.1"/>
    <property type="molecule type" value="Genomic_DNA"/>
</dbReference>
<dbReference type="Proteomes" id="UP000235145">
    <property type="component" value="Unassembled WGS sequence"/>
</dbReference>
<accession>A0A9R1VW67</accession>
<protein>
    <submittedName>
        <fullName evidence="1">Uncharacterized protein</fullName>
    </submittedName>
</protein>
<organism evidence="1 2">
    <name type="scientific">Lactuca sativa</name>
    <name type="common">Garden lettuce</name>
    <dbReference type="NCBI Taxonomy" id="4236"/>
    <lineage>
        <taxon>Eukaryota</taxon>
        <taxon>Viridiplantae</taxon>
        <taxon>Streptophyta</taxon>
        <taxon>Embryophyta</taxon>
        <taxon>Tracheophyta</taxon>
        <taxon>Spermatophyta</taxon>
        <taxon>Magnoliopsida</taxon>
        <taxon>eudicotyledons</taxon>
        <taxon>Gunneridae</taxon>
        <taxon>Pentapetalae</taxon>
        <taxon>asterids</taxon>
        <taxon>campanulids</taxon>
        <taxon>Asterales</taxon>
        <taxon>Asteraceae</taxon>
        <taxon>Cichorioideae</taxon>
        <taxon>Cichorieae</taxon>
        <taxon>Lactucinae</taxon>
        <taxon>Lactuca</taxon>
    </lineage>
</organism>
<comment type="caution">
    <text evidence="1">The sequence shown here is derived from an EMBL/GenBank/DDBJ whole genome shotgun (WGS) entry which is preliminary data.</text>
</comment>
<sequence length="82" mass="9548">MKTSNEVDVTSKQCVDVLSEQREHNRGREFYGLIKHLQDKALVDNNQYYCAMMGVLEIFFGLMEDQETILLNLEMLCLMSLI</sequence>
<keyword evidence="2" id="KW-1185">Reference proteome</keyword>
<evidence type="ECO:0000313" key="1">
    <source>
        <dbReference type="EMBL" id="KAJ0212654.1"/>
    </source>
</evidence>
<evidence type="ECO:0000313" key="2">
    <source>
        <dbReference type="Proteomes" id="UP000235145"/>
    </source>
</evidence>